<dbReference type="Proteomes" id="UP000554482">
    <property type="component" value="Unassembled WGS sequence"/>
</dbReference>
<reference evidence="1 2" key="1">
    <citation type="submission" date="2020-06" db="EMBL/GenBank/DDBJ databases">
        <title>Transcriptomic and genomic resources for Thalictrum thalictroides and T. hernandezii: Facilitating candidate gene discovery in an emerging model plant lineage.</title>
        <authorList>
            <person name="Arias T."/>
            <person name="Riano-Pachon D.M."/>
            <person name="Di Stilio V.S."/>
        </authorList>
    </citation>
    <scope>NUCLEOTIDE SEQUENCE [LARGE SCALE GENOMIC DNA]</scope>
    <source>
        <strain evidence="2">cv. WT478/WT964</strain>
        <tissue evidence="1">Leaves</tissue>
    </source>
</reference>
<keyword evidence="2" id="KW-1185">Reference proteome</keyword>
<comment type="caution">
    <text evidence="1">The sequence shown here is derived from an EMBL/GenBank/DDBJ whole genome shotgun (WGS) entry which is preliminary data.</text>
</comment>
<dbReference type="EMBL" id="JABWDY010022452">
    <property type="protein sequence ID" value="KAF5191709.1"/>
    <property type="molecule type" value="Genomic_DNA"/>
</dbReference>
<protein>
    <submittedName>
        <fullName evidence="1">Uncharacterized protein</fullName>
    </submittedName>
</protein>
<sequence>MKVSCSMVRCTGLRGRMEIEGKYMHRYDIESEVHLEEYNHYCLPSLQSGSTDYGITLEDQETTSIYIIEECLSWDISTGCTYNIYDIQSDFSFSLNSRIASPEHPTSLAPSRFGWFRPLCFQTEGDKEVLFYGLLPSPIYQKHHPVTKGNIDPVNWGWGVIPYTNTLVLSSDRDDCYILYTCIASNARFESLQCSNFS</sequence>
<name>A0A7J6W2V6_THATH</name>
<organism evidence="1 2">
    <name type="scientific">Thalictrum thalictroides</name>
    <name type="common">Rue-anemone</name>
    <name type="synonym">Anemone thalictroides</name>
    <dbReference type="NCBI Taxonomy" id="46969"/>
    <lineage>
        <taxon>Eukaryota</taxon>
        <taxon>Viridiplantae</taxon>
        <taxon>Streptophyta</taxon>
        <taxon>Embryophyta</taxon>
        <taxon>Tracheophyta</taxon>
        <taxon>Spermatophyta</taxon>
        <taxon>Magnoliopsida</taxon>
        <taxon>Ranunculales</taxon>
        <taxon>Ranunculaceae</taxon>
        <taxon>Thalictroideae</taxon>
        <taxon>Thalictrum</taxon>
    </lineage>
</organism>
<gene>
    <name evidence="1" type="ORF">FRX31_018704</name>
</gene>
<evidence type="ECO:0000313" key="1">
    <source>
        <dbReference type="EMBL" id="KAF5191709.1"/>
    </source>
</evidence>
<accession>A0A7J6W2V6</accession>
<dbReference type="AlphaFoldDB" id="A0A7J6W2V6"/>
<proteinExistence type="predicted"/>
<evidence type="ECO:0000313" key="2">
    <source>
        <dbReference type="Proteomes" id="UP000554482"/>
    </source>
</evidence>